<comment type="caution">
    <text evidence="1">The sequence shown here is derived from an EMBL/GenBank/DDBJ whole genome shotgun (WGS) entry which is preliminary data.</text>
</comment>
<dbReference type="PANTHER" id="PTHR37611">
    <property type="entry name" value="VIRUS-SPECIFIC-SIGNALING-PATHWAY REGULATED PROTEIN-RELATED"/>
    <property type="match status" value="1"/>
</dbReference>
<reference evidence="1 2" key="1">
    <citation type="submission" date="2024-06" db="EMBL/GenBank/DDBJ databases">
        <title>A chromosome level genome sequence of Diviner's sage (Salvia divinorum).</title>
        <authorList>
            <person name="Ford S.A."/>
            <person name="Ro D.-K."/>
            <person name="Ness R.W."/>
            <person name="Phillips M.A."/>
        </authorList>
    </citation>
    <scope>NUCLEOTIDE SEQUENCE [LARGE SCALE GENOMIC DNA]</scope>
    <source>
        <strain evidence="1">SAF-2024a</strain>
        <tissue evidence="1">Leaf</tissue>
    </source>
</reference>
<evidence type="ECO:0000313" key="1">
    <source>
        <dbReference type="EMBL" id="KAL1538379.1"/>
    </source>
</evidence>
<organism evidence="1 2">
    <name type="scientific">Salvia divinorum</name>
    <name type="common">Maria pastora</name>
    <name type="synonym">Diviner's sage</name>
    <dbReference type="NCBI Taxonomy" id="28513"/>
    <lineage>
        <taxon>Eukaryota</taxon>
        <taxon>Viridiplantae</taxon>
        <taxon>Streptophyta</taxon>
        <taxon>Embryophyta</taxon>
        <taxon>Tracheophyta</taxon>
        <taxon>Spermatophyta</taxon>
        <taxon>Magnoliopsida</taxon>
        <taxon>eudicotyledons</taxon>
        <taxon>Gunneridae</taxon>
        <taxon>Pentapetalae</taxon>
        <taxon>asterids</taxon>
        <taxon>lamiids</taxon>
        <taxon>Lamiales</taxon>
        <taxon>Lamiaceae</taxon>
        <taxon>Nepetoideae</taxon>
        <taxon>Mentheae</taxon>
        <taxon>Salviinae</taxon>
        <taxon>Salvia</taxon>
        <taxon>Salvia subgen. Calosphace</taxon>
    </lineage>
</organism>
<dbReference type="AlphaFoldDB" id="A0ABD1G2P9"/>
<dbReference type="Proteomes" id="UP001567538">
    <property type="component" value="Unassembled WGS sequence"/>
</dbReference>
<name>A0ABD1G2P9_SALDI</name>
<accession>A0ABD1G2P9</accession>
<evidence type="ECO:0000313" key="2">
    <source>
        <dbReference type="Proteomes" id="UP001567538"/>
    </source>
</evidence>
<protein>
    <submittedName>
        <fullName evidence="1">Uncharacterized protein</fullName>
    </submittedName>
</protein>
<gene>
    <name evidence="1" type="ORF">AAHA92_27134</name>
</gene>
<sequence length="141" mass="15918">MANNAEICFHDQSYDDFDLDELLNMDSSLVMSFLEDSQVEEGDDGQVSRAMETYFSDSGSSEECHFSEEVVDDHCTSLSHHQQDFEWIDVEMDYSCPSYEATEYFIGCMDGDMADVGGLVDYSQICNGMVIEGDGYIGLWQ</sequence>
<dbReference type="PANTHER" id="PTHR37611:SF4">
    <property type="entry name" value="OS06G0538400 PROTEIN"/>
    <property type="match status" value="1"/>
</dbReference>
<dbReference type="EMBL" id="JBEAFC010000010">
    <property type="protein sequence ID" value="KAL1538379.1"/>
    <property type="molecule type" value="Genomic_DNA"/>
</dbReference>
<proteinExistence type="predicted"/>
<keyword evidence="2" id="KW-1185">Reference proteome</keyword>